<evidence type="ECO:0000313" key="1">
    <source>
        <dbReference type="EMBL" id="CEK48726.1"/>
    </source>
</evidence>
<dbReference type="AlphaFoldDB" id="A0A0B6XYV1"/>
<proteinExistence type="predicted"/>
<reference evidence="1" key="1">
    <citation type="submission" date="2014-12" db="EMBL/GenBank/DDBJ databases">
        <title>Insight into the proteome of Arion vulgaris.</title>
        <authorList>
            <person name="Aradska J."/>
            <person name="Bulat T."/>
            <person name="Smidak R."/>
            <person name="Sarate P."/>
            <person name="Gangsoo J."/>
            <person name="Sialana F."/>
            <person name="Bilban M."/>
            <person name="Lubec G."/>
        </authorList>
    </citation>
    <scope>NUCLEOTIDE SEQUENCE</scope>
    <source>
        <tissue evidence="1">Skin</tissue>
    </source>
</reference>
<feature type="non-terminal residue" evidence="1">
    <location>
        <position position="53"/>
    </location>
</feature>
<accession>A0A0B6XYV1</accession>
<organism evidence="1">
    <name type="scientific">Arion vulgaris</name>
    <dbReference type="NCBI Taxonomy" id="1028688"/>
    <lineage>
        <taxon>Eukaryota</taxon>
        <taxon>Metazoa</taxon>
        <taxon>Spiralia</taxon>
        <taxon>Lophotrochozoa</taxon>
        <taxon>Mollusca</taxon>
        <taxon>Gastropoda</taxon>
        <taxon>Heterobranchia</taxon>
        <taxon>Euthyneura</taxon>
        <taxon>Panpulmonata</taxon>
        <taxon>Eupulmonata</taxon>
        <taxon>Stylommatophora</taxon>
        <taxon>Helicina</taxon>
        <taxon>Arionoidea</taxon>
        <taxon>Arionidae</taxon>
        <taxon>Arion</taxon>
    </lineage>
</organism>
<name>A0A0B6XYV1_9EUPU</name>
<gene>
    <name evidence="1" type="primary">ORF4973</name>
</gene>
<protein>
    <submittedName>
        <fullName evidence="1">Uncharacterized protein</fullName>
    </submittedName>
</protein>
<sequence>MEERNTEQQGENILDSQTLWQRKKARSEPTVSTQDRLLSCPNVLSSVMGCFSF</sequence>
<dbReference type="EMBL" id="HACG01001861">
    <property type="protein sequence ID" value="CEK48726.1"/>
    <property type="molecule type" value="Transcribed_RNA"/>
</dbReference>